<accession>A0A1M5CN78</accession>
<dbReference type="RefSeq" id="WP_073402016.1">
    <property type="nucleotide sequence ID" value="NZ_FQTV01000010.1"/>
</dbReference>
<proteinExistence type="predicted"/>
<evidence type="ECO:0000313" key="1">
    <source>
        <dbReference type="EMBL" id="SHF56215.1"/>
    </source>
</evidence>
<dbReference type="Proteomes" id="UP000184509">
    <property type="component" value="Unassembled WGS sequence"/>
</dbReference>
<protein>
    <submittedName>
        <fullName evidence="1">Uncharacterized protein</fullName>
    </submittedName>
</protein>
<dbReference type="EMBL" id="FQTV01000010">
    <property type="protein sequence ID" value="SHF56215.1"/>
    <property type="molecule type" value="Genomic_DNA"/>
</dbReference>
<evidence type="ECO:0000313" key="2">
    <source>
        <dbReference type="Proteomes" id="UP000184509"/>
    </source>
</evidence>
<keyword evidence="2" id="KW-1185">Reference proteome</keyword>
<name>A0A1M5CN78_9BACE</name>
<reference evidence="1 2" key="1">
    <citation type="submission" date="2016-11" db="EMBL/GenBank/DDBJ databases">
        <authorList>
            <person name="Jaros S."/>
            <person name="Januszkiewicz K."/>
            <person name="Wedrychowicz H."/>
        </authorList>
    </citation>
    <scope>NUCLEOTIDE SEQUENCE [LARGE SCALE GENOMIC DNA]</scope>
    <source>
        <strain evidence="1 2">DSM 26991</strain>
    </source>
</reference>
<dbReference type="OrthoDB" id="1047131at2"/>
<sequence>MKKIFISIICVFVSVLAFGQKTVGYTYKPLSAEGCTVKFSVVHQEGVYYIITSVNSDRLVFNDLPILMLKTFKNEVIKLEGKSLSSTTASTGVMVGNIMVPVTEIKALAQFPIGKDQIEKLQDGVCKVRLSTLPLTHEREFDKDKIGKKLYKMFHNVLNSEDDF</sequence>
<organism evidence="1 2">
    <name type="scientific">Bacteroides luti</name>
    <dbReference type="NCBI Taxonomy" id="1297750"/>
    <lineage>
        <taxon>Bacteria</taxon>
        <taxon>Pseudomonadati</taxon>
        <taxon>Bacteroidota</taxon>
        <taxon>Bacteroidia</taxon>
        <taxon>Bacteroidales</taxon>
        <taxon>Bacteroidaceae</taxon>
        <taxon>Bacteroides</taxon>
    </lineage>
</organism>
<dbReference type="AlphaFoldDB" id="A0A1M5CN78"/>
<gene>
    <name evidence="1" type="ORF">SAMN05444405_11099</name>
</gene>